<keyword evidence="3 9" id="KW-0235">DNA replication</keyword>
<evidence type="ECO:0000313" key="12">
    <source>
        <dbReference type="EMBL" id="KAK3269735.1"/>
    </source>
</evidence>
<comment type="function">
    <text evidence="9">Component of the FACT complex, a general chromatin factor that acts to reorganize nucleosomes. The FACT complex is involved in multiple processes that require DNA as a template such as mRNA elongation, DNA replication and DNA repair. During transcription elongation the FACT complex acts as a histone chaperone that both destabilizes and restores nucleosomal structure. It facilitates the passage of RNA polymerase II and transcription by promoting the dissociation of one histone H2A-H2B dimer from the nucleosome, then subsequently promotes the reestablishment of the nucleosome following the passage of RNA polymerase II.</text>
</comment>
<evidence type="ECO:0000256" key="9">
    <source>
        <dbReference type="RuleBase" id="RU364013"/>
    </source>
</evidence>
<evidence type="ECO:0000256" key="10">
    <source>
        <dbReference type="SAM" id="MobiDB-lite"/>
    </source>
</evidence>
<dbReference type="InterPro" id="IPR000969">
    <property type="entry name" value="SSRP1/POB3"/>
</dbReference>
<dbReference type="GO" id="GO:0035101">
    <property type="term" value="C:FACT complex"/>
    <property type="evidence" value="ECO:0007669"/>
    <property type="project" value="TreeGrafter"/>
</dbReference>
<feature type="compositionally biased region" description="Basic and acidic residues" evidence="10">
    <location>
        <begin position="399"/>
        <end position="416"/>
    </location>
</feature>
<accession>A0AAE0L2W6</accession>
<keyword evidence="2 9" id="KW-0158">Chromosome</keyword>
<dbReference type="Gene3D" id="2.30.29.150">
    <property type="match status" value="1"/>
</dbReference>
<dbReference type="InterPro" id="IPR050454">
    <property type="entry name" value="RTT106/SSRP1_HistChap/FACT"/>
</dbReference>
<dbReference type="PRINTS" id="PR00887">
    <property type="entry name" value="SSRCOGNITION"/>
</dbReference>
<dbReference type="GO" id="GO:0006260">
    <property type="term" value="P:DNA replication"/>
    <property type="evidence" value="ECO:0007669"/>
    <property type="project" value="UniProtKB-KW"/>
</dbReference>
<evidence type="ECO:0000256" key="6">
    <source>
        <dbReference type="ARBA" id="ARBA00023163"/>
    </source>
</evidence>
<dbReference type="Proteomes" id="UP001190700">
    <property type="component" value="Unassembled WGS sequence"/>
</dbReference>
<dbReference type="Gene3D" id="2.30.29.30">
    <property type="entry name" value="Pleckstrin-homology domain (PH domain)/Phosphotyrosine-binding domain (PTB)"/>
    <property type="match status" value="1"/>
</dbReference>
<comment type="caution">
    <text evidence="12">The sequence shown here is derived from an EMBL/GenBank/DDBJ whole genome shotgun (WGS) entry which is preliminary data.</text>
</comment>
<keyword evidence="5 9" id="KW-0805">Transcription regulation</keyword>
<dbReference type="GO" id="GO:0042393">
    <property type="term" value="F:histone binding"/>
    <property type="evidence" value="ECO:0007669"/>
    <property type="project" value="TreeGrafter"/>
</dbReference>
<feature type="domain" description="Histone chaperone RTT106/FACT complex subunit SPT16-like middle" evidence="11">
    <location>
        <begin position="222"/>
        <end position="312"/>
    </location>
</feature>
<dbReference type="GO" id="GO:0031491">
    <property type="term" value="F:nucleosome binding"/>
    <property type="evidence" value="ECO:0007669"/>
    <property type="project" value="TreeGrafter"/>
</dbReference>
<reference evidence="12 13" key="1">
    <citation type="journal article" date="2015" name="Genome Biol. Evol.">
        <title>Comparative Genomics of a Bacterivorous Green Alga Reveals Evolutionary Causalities and Consequences of Phago-Mixotrophic Mode of Nutrition.</title>
        <authorList>
            <person name="Burns J.A."/>
            <person name="Paasch A."/>
            <person name="Narechania A."/>
            <person name="Kim E."/>
        </authorList>
    </citation>
    <scope>NUCLEOTIDE SEQUENCE [LARGE SCALE GENOMIC DNA]</scope>
    <source>
        <strain evidence="12 13">PLY_AMNH</strain>
    </source>
</reference>
<feature type="compositionally biased region" description="Acidic residues" evidence="10">
    <location>
        <begin position="347"/>
        <end position="359"/>
    </location>
</feature>
<organism evidence="12 13">
    <name type="scientific">Cymbomonas tetramitiformis</name>
    <dbReference type="NCBI Taxonomy" id="36881"/>
    <lineage>
        <taxon>Eukaryota</taxon>
        <taxon>Viridiplantae</taxon>
        <taxon>Chlorophyta</taxon>
        <taxon>Pyramimonadophyceae</taxon>
        <taxon>Pyramimonadales</taxon>
        <taxon>Pyramimonadaceae</taxon>
        <taxon>Cymbomonas</taxon>
    </lineage>
</organism>
<evidence type="ECO:0000256" key="2">
    <source>
        <dbReference type="ARBA" id="ARBA00022454"/>
    </source>
</evidence>
<comment type="subcellular location">
    <subcellularLocation>
        <location evidence="9">Nucleus</location>
    </subcellularLocation>
    <subcellularLocation>
        <location evidence="9">Chromosome</location>
    </subcellularLocation>
</comment>
<proteinExistence type="inferred from homology"/>
<dbReference type="AlphaFoldDB" id="A0AAE0L2W6"/>
<feature type="region of interest" description="Disordered" evidence="10">
    <location>
        <begin position="310"/>
        <end position="430"/>
    </location>
</feature>
<keyword evidence="7 9" id="KW-0234">DNA repair</keyword>
<dbReference type="GO" id="GO:0006281">
    <property type="term" value="P:DNA repair"/>
    <property type="evidence" value="ECO:0007669"/>
    <property type="project" value="UniProtKB-KW"/>
</dbReference>
<keyword evidence="8 9" id="KW-0539">Nucleus</keyword>
<feature type="compositionally biased region" description="Acidic residues" evidence="10">
    <location>
        <begin position="319"/>
        <end position="335"/>
    </location>
</feature>
<dbReference type="GO" id="GO:0003677">
    <property type="term" value="F:DNA binding"/>
    <property type="evidence" value="ECO:0007669"/>
    <property type="project" value="InterPro"/>
</dbReference>
<dbReference type="Pfam" id="PF08512">
    <property type="entry name" value="Rttp106-like_middle"/>
    <property type="match status" value="1"/>
</dbReference>
<evidence type="ECO:0000256" key="8">
    <source>
        <dbReference type="ARBA" id="ARBA00023242"/>
    </source>
</evidence>
<feature type="compositionally biased region" description="Basic and acidic residues" evidence="10">
    <location>
        <begin position="336"/>
        <end position="346"/>
    </location>
</feature>
<keyword evidence="13" id="KW-1185">Reference proteome</keyword>
<gene>
    <name evidence="12" type="ORF">CYMTET_21844</name>
</gene>
<dbReference type="InterPro" id="IPR048993">
    <property type="entry name" value="SSRP1-like_PH1"/>
</dbReference>
<keyword evidence="6 9" id="KW-0804">Transcription</keyword>
<evidence type="ECO:0000259" key="11">
    <source>
        <dbReference type="SMART" id="SM01287"/>
    </source>
</evidence>
<feature type="compositionally biased region" description="Acidic residues" evidence="10">
    <location>
        <begin position="370"/>
        <end position="398"/>
    </location>
</feature>
<name>A0AAE0L2W6_9CHLO</name>
<evidence type="ECO:0000256" key="1">
    <source>
        <dbReference type="ARBA" id="ARBA00010060"/>
    </source>
</evidence>
<evidence type="ECO:0000256" key="3">
    <source>
        <dbReference type="ARBA" id="ARBA00022705"/>
    </source>
</evidence>
<evidence type="ECO:0000313" key="13">
    <source>
        <dbReference type="Proteomes" id="UP001190700"/>
    </source>
</evidence>
<protein>
    <recommendedName>
        <fullName evidence="9">FACT complex subunit SSRP1</fullName>
    </recommendedName>
</protein>
<comment type="similarity">
    <text evidence="1 9">Belongs to the SSRP1 family.</text>
</comment>
<dbReference type="SMART" id="SM01287">
    <property type="entry name" value="Rtt106"/>
    <property type="match status" value="1"/>
</dbReference>
<evidence type="ECO:0000256" key="4">
    <source>
        <dbReference type="ARBA" id="ARBA00022763"/>
    </source>
</evidence>
<dbReference type="PANTHER" id="PTHR45849:SF1">
    <property type="entry name" value="FACT COMPLEX SUBUNIT SSRP1"/>
    <property type="match status" value="1"/>
</dbReference>
<sequence>MDKFISKFPHEKSISDLLCSLSSEAAATGLLQTLASANKDQPALVKDIANGLHAVLSAVKKGAAASSSEKPAATTLASTIDFSKCSCIIDDYSLISPRGKFKIGLFTDHLTLTNKNTELHVKYSSIANIAIIEKPKEGQACVIAKLCSGSHLQHGKQTFPTILFQAKLTATLDVAHPRPPPTDPNSRLQGPAAKVLSQALGLVTGKTVEAPDKQYFCAEGGAQSIGAHHKVNQGLLFPLRSGIIFLDRPALFLLATEVDYVDLGRANGASSTFDFRVVCKDGADYDFSMLARAAQGPLTEFLTRRKYRMGAEQAGQDQSGDEASESDDSDEDDEDFNPHADDRNEDAGDEGEEEEDDEDRGAGQPKGSENGDDSEGEEDEDEEDESSDDDDDESLVDSDAERDPDEKAAARCESHEAPPPPGKRRRLGNN</sequence>
<dbReference type="EMBL" id="LGRX02010784">
    <property type="protein sequence ID" value="KAK3269735.1"/>
    <property type="molecule type" value="Genomic_DNA"/>
</dbReference>
<dbReference type="InterPro" id="IPR013719">
    <property type="entry name" value="RTT106/SPT16-like_middle_dom"/>
</dbReference>
<keyword evidence="4 9" id="KW-0227">DNA damage</keyword>
<dbReference type="PANTHER" id="PTHR45849">
    <property type="entry name" value="FACT COMPLEX SUBUNIT SSRP1"/>
    <property type="match status" value="1"/>
</dbReference>
<dbReference type="SUPFAM" id="SSF50729">
    <property type="entry name" value="PH domain-like"/>
    <property type="match status" value="1"/>
</dbReference>
<evidence type="ECO:0000256" key="7">
    <source>
        <dbReference type="ARBA" id="ARBA00023204"/>
    </source>
</evidence>
<dbReference type="Pfam" id="PF21103">
    <property type="entry name" value="PH1_SSRP1-like"/>
    <property type="match status" value="1"/>
</dbReference>
<evidence type="ECO:0000256" key="5">
    <source>
        <dbReference type="ARBA" id="ARBA00023015"/>
    </source>
</evidence>
<dbReference type="InterPro" id="IPR011993">
    <property type="entry name" value="PH-like_dom_sf"/>
</dbReference>